<keyword evidence="1" id="KW-0413">Isomerase</keyword>
<dbReference type="PIRSF" id="PIRSF015736">
    <property type="entry name" value="MI"/>
    <property type="match status" value="1"/>
</dbReference>
<evidence type="ECO:0000313" key="1">
    <source>
        <dbReference type="EMBL" id="HGN89531.1"/>
    </source>
</evidence>
<dbReference type="Pfam" id="PF17645">
    <property type="entry name" value="Amdase"/>
    <property type="match status" value="1"/>
</dbReference>
<dbReference type="PANTHER" id="PTHR40267">
    <property type="entry name" value="BLR3294 PROTEIN"/>
    <property type="match status" value="1"/>
</dbReference>
<dbReference type="Gene3D" id="3.40.50.12500">
    <property type="match status" value="1"/>
</dbReference>
<name>A0A7C4I4S4_CALS0</name>
<sequence>MNRIGLIIPSSNTTMEREFWESLNGHATIHAGRVFLENVMVSELTAVEDEAVREARKLVTAGVDVLVYGCTSGSFVKGPQQYSGIEEKLEKLGKPAVATSGAVIRALTHLGAGKISLITPYTRDITEVEKAFLAKHGFEVLSTFHASIVANLDIGMVKDDEVAEWAMENTHPDADAVFISCTNLSTFKAIKRIEENTGKPVVSSNSATLWNVLQKLNKKIELPRLGMLLSAR</sequence>
<dbReference type="GO" id="GO:0016853">
    <property type="term" value="F:isomerase activity"/>
    <property type="evidence" value="ECO:0007669"/>
    <property type="project" value="UniProtKB-KW"/>
</dbReference>
<dbReference type="InterPro" id="IPR026286">
    <property type="entry name" value="MaiA/AMDase"/>
</dbReference>
<gene>
    <name evidence="1" type="ORF">ENT82_00160</name>
</gene>
<dbReference type="InterPro" id="IPR053714">
    <property type="entry name" value="Iso_Racemase_Enz_sf"/>
</dbReference>
<dbReference type="EMBL" id="DTAD01000003">
    <property type="protein sequence ID" value="HGN89531.1"/>
    <property type="molecule type" value="Genomic_DNA"/>
</dbReference>
<dbReference type="AlphaFoldDB" id="A0A7C4I4S4"/>
<dbReference type="PANTHER" id="PTHR40267:SF1">
    <property type="entry name" value="BLR3294 PROTEIN"/>
    <property type="match status" value="1"/>
</dbReference>
<reference evidence="1" key="1">
    <citation type="journal article" date="2020" name="mSystems">
        <title>Genome- and Community-Level Interaction Insights into Carbon Utilization and Element Cycling Functions of Hydrothermarchaeota in Hydrothermal Sediment.</title>
        <authorList>
            <person name="Zhou Z."/>
            <person name="Liu Y."/>
            <person name="Xu W."/>
            <person name="Pan J."/>
            <person name="Luo Z.H."/>
            <person name="Li M."/>
        </authorList>
    </citation>
    <scope>NUCLEOTIDE SEQUENCE [LARGE SCALE GENOMIC DNA]</scope>
    <source>
        <strain evidence="1">SpSt-613</strain>
    </source>
</reference>
<comment type="caution">
    <text evidence="1">The sequence shown here is derived from an EMBL/GenBank/DDBJ whole genome shotgun (WGS) entry which is preliminary data.</text>
</comment>
<proteinExistence type="predicted"/>
<dbReference type="InterPro" id="IPR036206">
    <property type="entry name" value="ThiamineP_synth_sf"/>
</dbReference>
<accession>A0A7C4I4S4</accession>
<protein>
    <submittedName>
        <fullName evidence="1">Maleate cis-trans isomerase</fullName>
    </submittedName>
</protein>
<dbReference type="SUPFAM" id="SSF51391">
    <property type="entry name" value="Thiamin phosphate synthase"/>
    <property type="match status" value="1"/>
</dbReference>
<organism evidence="1">
    <name type="scientific">Caldiarchaeum subterraneum</name>
    <dbReference type="NCBI Taxonomy" id="311458"/>
    <lineage>
        <taxon>Archaea</taxon>
        <taxon>Nitrososphaerota</taxon>
        <taxon>Candidatus Caldarchaeales</taxon>
        <taxon>Candidatus Caldarchaeaceae</taxon>
        <taxon>Candidatus Caldarchaeum</taxon>
    </lineage>
</organism>